<dbReference type="CDD" id="cd00302">
    <property type="entry name" value="cytochrome_P450"/>
    <property type="match status" value="1"/>
</dbReference>
<evidence type="ECO:0000256" key="5">
    <source>
        <dbReference type="ARBA" id="ARBA00023004"/>
    </source>
</evidence>
<comment type="similarity">
    <text evidence="1 7">Belongs to the cytochrome P450 family.</text>
</comment>
<dbReference type="InterPro" id="IPR017972">
    <property type="entry name" value="Cyt_P450_CS"/>
</dbReference>
<keyword evidence="6 7" id="KW-0503">Monooxygenase</keyword>
<proteinExistence type="inferred from homology"/>
<dbReference type="EMBL" id="JBIRUQ010000003">
    <property type="protein sequence ID" value="MFI1462234.1"/>
    <property type="molecule type" value="Genomic_DNA"/>
</dbReference>
<keyword evidence="5 7" id="KW-0408">Iron</keyword>
<dbReference type="GeneID" id="93508172"/>
<dbReference type="PRINTS" id="PR00359">
    <property type="entry name" value="BP450"/>
</dbReference>
<name>A0ABW7TR41_9NOCA</name>
<organism evidence="8 9">
    <name type="scientific">Nocardia carnea</name>
    <dbReference type="NCBI Taxonomy" id="37328"/>
    <lineage>
        <taxon>Bacteria</taxon>
        <taxon>Bacillati</taxon>
        <taxon>Actinomycetota</taxon>
        <taxon>Actinomycetes</taxon>
        <taxon>Mycobacteriales</taxon>
        <taxon>Nocardiaceae</taxon>
        <taxon>Nocardia</taxon>
    </lineage>
</organism>
<protein>
    <submittedName>
        <fullName evidence="8">Cytochrome P450</fullName>
    </submittedName>
</protein>
<sequence>MPTDSTDARKITRDGGSGGCPVTRNADGVWLVRDYAAGRAALRSSDTVQAGLGVETLDNLPARIRRPVLYRDGPEHREHRRQTARFFTPRRVDESYRGFIDSLADRQLAVLRDNGRADLTDLGFGLAIGVVCSVIGLTESRPGLTRRLERFFPDEFGSPGFTTVDGLYWVWRQARNWSGIFFSDVRPAVRARRARRRDDLISHLLDEGCSSVEILGECITFAAAGMVTTREFITVAAWHLFTDQALQDRYRAAAEPERIAILHEILRLEPVVAHLMRRTTATVELPRDGGSVTVGPGQLIDIDIAATNTDRAAVGESPLAVCPSRPRTDATAPVLAFGDGAHKCPGATIAMVETDIFLGKLLALPGVRMHTAPRVGANDAIGGYTLRSMIVEVDVPTGQRDRTGEL</sequence>
<dbReference type="InterPro" id="IPR002397">
    <property type="entry name" value="Cyt_P450_B"/>
</dbReference>
<evidence type="ECO:0000256" key="4">
    <source>
        <dbReference type="ARBA" id="ARBA00023002"/>
    </source>
</evidence>
<reference evidence="8 9" key="1">
    <citation type="submission" date="2024-10" db="EMBL/GenBank/DDBJ databases">
        <title>The Natural Products Discovery Center: Release of the First 8490 Sequenced Strains for Exploring Actinobacteria Biosynthetic Diversity.</title>
        <authorList>
            <person name="Kalkreuter E."/>
            <person name="Kautsar S.A."/>
            <person name="Yang D."/>
            <person name="Bader C.D."/>
            <person name="Teijaro C.N."/>
            <person name="Fluegel L."/>
            <person name="Davis C.M."/>
            <person name="Simpson J.R."/>
            <person name="Lauterbach L."/>
            <person name="Steele A.D."/>
            <person name="Gui C."/>
            <person name="Meng S."/>
            <person name="Li G."/>
            <person name="Viehrig K."/>
            <person name="Ye F."/>
            <person name="Su P."/>
            <person name="Kiefer A.F."/>
            <person name="Nichols A."/>
            <person name="Cepeda A.J."/>
            <person name="Yan W."/>
            <person name="Fan B."/>
            <person name="Jiang Y."/>
            <person name="Adhikari A."/>
            <person name="Zheng C.-J."/>
            <person name="Schuster L."/>
            <person name="Cowan T.M."/>
            <person name="Smanski M.J."/>
            <person name="Chevrette M.G."/>
            <person name="De Carvalho L.P.S."/>
            <person name="Shen B."/>
        </authorList>
    </citation>
    <scope>NUCLEOTIDE SEQUENCE [LARGE SCALE GENOMIC DNA]</scope>
    <source>
        <strain evidence="8 9">NPDC020568</strain>
    </source>
</reference>
<evidence type="ECO:0000256" key="7">
    <source>
        <dbReference type="RuleBase" id="RU000461"/>
    </source>
</evidence>
<evidence type="ECO:0000256" key="1">
    <source>
        <dbReference type="ARBA" id="ARBA00010617"/>
    </source>
</evidence>
<keyword evidence="3 7" id="KW-0479">Metal-binding</keyword>
<dbReference type="InterPro" id="IPR001128">
    <property type="entry name" value="Cyt_P450"/>
</dbReference>
<gene>
    <name evidence="8" type="ORF">ACH4WX_16085</name>
</gene>
<dbReference type="Proteomes" id="UP001611263">
    <property type="component" value="Unassembled WGS sequence"/>
</dbReference>
<dbReference type="SUPFAM" id="SSF48264">
    <property type="entry name" value="Cytochrome P450"/>
    <property type="match status" value="1"/>
</dbReference>
<dbReference type="RefSeq" id="WP_051158185.1">
    <property type="nucleotide sequence ID" value="NZ_JBIRUQ010000003.1"/>
</dbReference>
<dbReference type="Pfam" id="PF00067">
    <property type="entry name" value="p450"/>
    <property type="match status" value="1"/>
</dbReference>
<evidence type="ECO:0000313" key="9">
    <source>
        <dbReference type="Proteomes" id="UP001611263"/>
    </source>
</evidence>
<keyword evidence="9" id="KW-1185">Reference proteome</keyword>
<dbReference type="Gene3D" id="1.10.630.10">
    <property type="entry name" value="Cytochrome P450"/>
    <property type="match status" value="1"/>
</dbReference>
<comment type="caution">
    <text evidence="8">The sequence shown here is derived from an EMBL/GenBank/DDBJ whole genome shotgun (WGS) entry which is preliminary data.</text>
</comment>
<dbReference type="PANTHER" id="PTHR46696">
    <property type="entry name" value="P450, PUTATIVE (EUROFUNG)-RELATED"/>
    <property type="match status" value="1"/>
</dbReference>
<evidence type="ECO:0000256" key="3">
    <source>
        <dbReference type="ARBA" id="ARBA00022723"/>
    </source>
</evidence>
<accession>A0ABW7TR41</accession>
<dbReference type="PANTHER" id="PTHR46696:SF1">
    <property type="entry name" value="CYTOCHROME P450 YJIB-RELATED"/>
    <property type="match status" value="1"/>
</dbReference>
<evidence type="ECO:0000313" key="8">
    <source>
        <dbReference type="EMBL" id="MFI1462234.1"/>
    </source>
</evidence>
<evidence type="ECO:0000256" key="6">
    <source>
        <dbReference type="ARBA" id="ARBA00023033"/>
    </source>
</evidence>
<evidence type="ECO:0000256" key="2">
    <source>
        <dbReference type="ARBA" id="ARBA00022617"/>
    </source>
</evidence>
<dbReference type="PRINTS" id="PR00385">
    <property type="entry name" value="P450"/>
</dbReference>
<keyword evidence="4 7" id="KW-0560">Oxidoreductase</keyword>
<dbReference type="InterPro" id="IPR036396">
    <property type="entry name" value="Cyt_P450_sf"/>
</dbReference>
<dbReference type="PROSITE" id="PS00086">
    <property type="entry name" value="CYTOCHROME_P450"/>
    <property type="match status" value="1"/>
</dbReference>
<keyword evidence="2 7" id="KW-0349">Heme</keyword>